<dbReference type="Gramene" id="rna-AYBTSS11_LOCUS20690">
    <property type="protein sequence ID" value="CAJ1965152.1"/>
    <property type="gene ID" value="gene-AYBTSS11_LOCUS20690"/>
</dbReference>
<reference evidence="4" key="1">
    <citation type="submission" date="2023-10" db="EMBL/GenBank/DDBJ databases">
        <authorList>
            <person name="Domelevo Entfellner J.-B."/>
        </authorList>
    </citation>
    <scope>NUCLEOTIDE SEQUENCE</scope>
</reference>
<sequence length="102" mass="11542">MIVDSLTKRLPPKTFIGHVERMGIRDKSLLTMYSSTWNSMDEDKVSLDPIEFHSEEEPYKDHMDSYQRKIGLTEVVQTGTGQLNGILVAIGIMDFQFMGGGM</sequence>
<evidence type="ECO:0000313" key="5">
    <source>
        <dbReference type="Proteomes" id="UP001189624"/>
    </source>
</evidence>
<evidence type="ECO:0000256" key="1">
    <source>
        <dbReference type="ARBA" id="ARBA00022679"/>
    </source>
</evidence>
<dbReference type="GO" id="GO:2001295">
    <property type="term" value="P:malonyl-CoA biosynthetic process"/>
    <property type="evidence" value="ECO:0007669"/>
    <property type="project" value="TreeGrafter"/>
</dbReference>
<dbReference type="AlphaFoldDB" id="A0AA86VHW2"/>
<dbReference type="Proteomes" id="UP001189624">
    <property type="component" value="Chromosome 6"/>
</dbReference>
<dbReference type="GO" id="GO:0009507">
    <property type="term" value="C:chloroplast"/>
    <property type="evidence" value="ECO:0007669"/>
    <property type="project" value="TreeGrafter"/>
</dbReference>
<dbReference type="InterPro" id="IPR011762">
    <property type="entry name" value="COA_CT_N"/>
</dbReference>
<dbReference type="GO" id="GO:0006633">
    <property type="term" value="P:fatty acid biosynthetic process"/>
    <property type="evidence" value="ECO:0007669"/>
    <property type="project" value="TreeGrafter"/>
</dbReference>
<dbReference type="GO" id="GO:0008270">
    <property type="term" value="F:zinc ion binding"/>
    <property type="evidence" value="ECO:0007669"/>
    <property type="project" value="UniProtKB-KW"/>
</dbReference>
<dbReference type="GO" id="GO:0003989">
    <property type="term" value="F:acetyl-CoA carboxylase activity"/>
    <property type="evidence" value="ECO:0007669"/>
    <property type="project" value="TreeGrafter"/>
</dbReference>
<name>A0AA86VHW2_9FABA</name>
<keyword evidence="5" id="KW-1185">Reference proteome</keyword>
<keyword evidence="1" id="KW-0808">Transferase</keyword>
<feature type="domain" description="CoA carboxyltransferase N-terminal" evidence="3">
    <location>
        <begin position="1"/>
        <end position="102"/>
    </location>
</feature>
<dbReference type="PROSITE" id="PS50980">
    <property type="entry name" value="COA_CT_NTER"/>
    <property type="match status" value="1"/>
</dbReference>
<dbReference type="InterPro" id="IPR029045">
    <property type="entry name" value="ClpP/crotonase-like_dom_sf"/>
</dbReference>
<evidence type="ECO:0000259" key="3">
    <source>
        <dbReference type="PROSITE" id="PS50980"/>
    </source>
</evidence>
<dbReference type="PANTHER" id="PTHR42995">
    <property type="entry name" value="ACETYL-COENZYME A CARBOXYLASE CARBOXYL TRANSFERASE SUBUNIT BETA, CHLOROPLASTIC"/>
    <property type="match status" value="1"/>
</dbReference>
<organism evidence="4 5">
    <name type="scientific">Sphenostylis stenocarpa</name>
    <dbReference type="NCBI Taxonomy" id="92480"/>
    <lineage>
        <taxon>Eukaryota</taxon>
        <taxon>Viridiplantae</taxon>
        <taxon>Streptophyta</taxon>
        <taxon>Embryophyta</taxon>
        <taxon>Tracheophyta</taxon>
        <taxon>Spermatophyta</taxon>
        <taxon>Magnoliopsida</taxon>
        <taxon>eudicotyledons</taxon>
        <taxon>Gunneridae</taxon>
        <taxon>Pentapetalae</taxon>
        <taxon>rosids</taxon>
        <taxon>fabids</taxon>
        <taxon>Fabales</taxon>
        <taxon>Fabaceae</taxon>
        <taxon>Papilionoideae</taxon>
        <taxon>50 kb inversion clade</taxon>
        <taxon>NPAAA clade</taxon>
        <taxon>indigoferoid/millettioid clade</taxon>
        <taxon>Phaseoleae</taxon>
        <taxon>Sphenostylis</taxon>
    </lineage>
</organism>
<evidence type="ECO:0000256" key="2">
    <source>
        <dbReference type="ARBA" id="ARBA00022771"/>
    </source>
</evidence>
<keyword evidence="2" id="KW-0863">Zinc-finger</keyword>
<evidence type="ECO:0000313" key="4">
    <source>
        <dbReference type="EMBL" id="CAJ1965152.1"/>
    </source>
</evidence>
<dbReference type="Gene3D" id="3.90.226.10">
    <property type="entry name" value="2-enoyl-CoA Hydratase, Chain A, domain 1"/>
    <property type="match status" value="1"/>
</dbReference>
<gene>
    <name evidence="4" type="ORF">AYBTSS11_LOCUS20690</name>
</gene>
<dbReference type="EMBL" id="OY731403">
    <property type="protein sequence ID" value="CAJ1965152.1"/>
    <property type="molecule type" value="Genomic_DNA"/>
</dbReference>
<accession>A0AA86VHW2</accession>
<proteinExistence type="predicted"/>
<dbReference type="PANTHER" id="PTHR42995:SF5">
    <property type="entry name" value="ACETYL-COENZYME A CARBOXYLASE CARBOXYL TRANSFERASE SUBUNIT BETA, CHLOROPLASTIC"/>
    <property type="match status" value="1"/>
</dbReference>
<feature type="non-terminal residue" evidence="4">
    <location>
        <position position="102"/>
    </location>
</feature>
<dbReference type="SUPFAM" id="SSF52096">
    <property type="entry name" value="ClpP/crotonase"/>
    <property type="match status" value="1"/>
</dbReference>
<keyword evidence="2" id="KW-0862">Zinc</keyword>
<keyword evidence="2" id="KW-0479">Metal-binding</keyword>
<protein>
    <recommendedName>
        <fullName evidence="3">CoA carboxyltransferase N-terminal domain-containing protein</fullName>
    </recommendedName>
</protein>
<dbReference type="GO" id="GO:0016740">
    <property type="term" value="F:transferase activity"/>
    <property type="evidence" value="ECO:0007669"/>
    <property type="project" value="UniProtKB-KW"/>
</dbReference>